<evidence type="ECO:0000313" key="2">
    <source>
        <dbReference type="EMBL" id="PIP63005.1"/>
    </source>
</evidence>
<feature type="compositionally biased region" description="Basic and acidic residues" evidence="1">
    <location>
        <begin position="12"/>
        <end position="21"/>
    </location>
</feature>
<dbReference type="Gene3D" id="1.20.1440.60">
    <property type="entry name" value="23S rRNA-intervening sequence"/>
    <property type="match status" value="1"/>
</dbReference>
<dbReference type="EMBL" id="PCTB01000024">
    <property type="protein sequence ID" value="PIP63005.1"/>
    <property type="molecule type" value="Genomic_DNA"/>
</dbReference>
<dbReference type="NCBIfam" id="TIGR02436">
    <property type="entry name" value="four helix bundle protein"/>
    <property type="match status" value="1"/>
</dbReference>
<evidence type="ECO:0008006" key="4">
    <source>
        <dbReference type="Google" id="ProtNLM"/>
    </source>
</evidence>
<sequence length="204" mass="23642">MNKTISQQLAEKTMRELEETKNPQSQSRSWKDPEGYQRLGAWQNAALLRVLIRVFTKGCLPRSEYRLKAQLDDAARSVKRNIEEGWKRPTTKEYLIFLGYSQASLEEVKGDIRDAKTDGFLPSQPLTTLKDTLKIDLRVNKGLEVKGEPTDIGHPYYQPLTTLKSSTLTYEIFIELINKTDWLLRKLVESLEKKVSDNKSKYFR</sequence>
<evidence type="ECO:0000256" key="1">
    <source>
        <dbReference type="SAM" id="MobiDB-lite"/>
    </source>
</evidence>
<dbReference type="SUPFAM" id="SSF158446">
    <property type="entry name" value="IVS-encoded protein-like"/>
    <property type="match status" value="1"/>
</dbReference>
<reference evidence="2 3" key="1">
    <citation type="submission" date="2017-09" db="EMBL/GenBank/DDBJ databases">
        <title>Depth-based differentiation of microbial function through sediment-hosted aquifers and enrichment of novel symbionts in the deep terrestrial subsurface.</title>
        <authorList>
            <person name="Probst A.J."/>
            <person name="Ladd B."/>
            <person name="Jarett J.K."/>
            <person name="Geller-Mcgrath D.E."/>
            <person name="Sieber C.M."/>
            <person name="Emerson J.B."/>
            <person name="Anantharaman K."/>
            <person name="Thomas B.C."/>
            <person name="Malmstrom R."/>
            <person name="Stieglmeier M."/>
            <person name="Klingl A."/>
            <person name="Woyke T."/>
            <person name="Ryan C.M."/>
            <person name="Banfield J.F."/>
        </authorList>
    </citation>
    <scope>NUCLEOTIDE SEQUENCE [LARGE SCALE GENOMIC DNA]</scope>
    <source>
        <strain evidence="2">CG22_combo_CG10-13_8_21_14_all_35_9</strain>
    </source>
</reference>
<organism evidence="2 3">
    <name type="scientific">Candidatus Roizmanbacteria bacterium CG22_combo_CG10-13_8_21_14_all_35_9</name>
    <dbReference type="NCBI Taxonomy" id="1974861"/>
    <lineage>
        <taxon>Bacteria</taxon>
        <taxon>Candidatus Roizmaniibacteriota</taxon>
    </lineage>
</organism>
<feature type="region of interest" description="Disordered" evidence="1">
    <location>
        <begin position="1"/>
        <end position="32"/>
    </location>
</feature>
<feature type="compositionally biased region" description="Polar residues" evidence="1">
    <location>
        <begin position="1"/>
        <end position="10"/>
    </location>
</feature>
<proteinExistence type="predicted"/>
<name>A0A2H0BZ77_9BACT</name>
<dbReference type="Proteomes" id="UP000231021">
    <property type="component" value="Unassembled WGS sequence"/>
</dbReference>
<protein>
    <recommendedName>
        <fullName evidence="4">Four helix bundle protein</fullName>
    </recommendedName>
</protein>
<accession>A0A2H0BZ77</accession>
<evidence type="ECO:0000313" key="3">
    <source>
        <dbReference type="Proteomes" id="UP000231021"/>
    </source>
</evidence>
<comment type="caution">
    <text evidence="2">The sequence shown here is derived from an EMBL/GenBank/DDBJ whole genome shotgun (WGS) entry which is preliminary data.</text>
</comment>
<dbReference type="InterPro" id="IPR036583">
    <property type="entry name" value="23S_rRNA_IVS_sf"/>
</dbReference>
<dbReference type="AlphaFoldDB" id="A0A2H0BZ77"/>
<gene>
    <name evidence="2" type="ORF">COW98_00945</name>
</gene>
<dbReference type="Pfam" id="PF05635">
    <property type="entry name" value="23S_rRNA_IVP"/>
    <property type="match status" value="1"/>
</dbReference>
<dbReference type="InterPro" id="IPR012657">
    <property type="entry name" value="23S_rRNA-intervening_sequence"/>
</dbReference>